<evidence type="ECO:0000313" key="5">
    <source>
        <dbReference type="EMBL" id="KAF7364029.1"/>
    </source>
</evidence>
<dbReference type="GO" id="GO:0070034">
    <property type="term" value="F:telomerase RNA binding"/>
    <property type="evidence" value="ECO:0007669"/>
    <property type="project" value="InterPro"/>
</dbReference>
<protein>
    <submittedName>
        <fullName evidence="5">RRM-3 domain-containing protein</fullName>
    </submittedName>
</protein>
<proteinExistence type="predicted"/>
<evidence type="ECO:0000256" key="2">
    <source>
        <dbReference type="PROSITE-ProRule" id="PRU01288"/>
    </source>
</evidence>
<gene>
    <name evidence="5" type="ORF">MSAN_01061600</name>
</gene>
<dbReference type="OrthoDB" id="439993at2759"/>
<evidence type="ECO:0000313" key="6">
    <source>
        <dbReference type="Proteomes" id="UP000623467"/>
    </source>
</evidence>
<name>A0A8H7D6F1_9AGAR</name>
<organism evidence="5 6">
    <name type="scientific">Mycena sanguinolenta</name>
    <dbReference type="NCBI Taxonomy" id="230812"/>
    <lineage>
        <taxon>Eukaryota</taxon>
        <taxon>Fungi</taxon>
        <taxon>Dikarya</taxon>
        <taxon>Basidiomycota</taxon>
        <taxon>Agaricomycotina</taxon>
        <taxon>Agaricomycetes</taxon>
        <taxon>Agaricomycetidae</taxon>
        <taxon>Agaricales</taxon>
        <taxon>Marasmiineae</taxon>
        <taxon>Mycenaceae</taxon>
        <taxon>Mycena</taxon>
    </lineage>
</organism>
<keyword evidence="1 2" id="KW-0694">RNA-binding</keyword>
<dbReference type="GO" id="GO:1990904">
    <property type="term" value="C:ribonucleoprotein complex"/>
    <property type="evidence" value="ECO:0007669"/>
    <property type="project" value="UniProtKB-UniRule"/>
</dbReference>
<feature type="domain" description="XRRM" evidence="4">
    <location>
        <begin position="319"/>
        <end position="460"/>
    </location>
</feature>
<feature type="compositionally biased region" description="Basic and acidic residues" evidence="3">
    <location>
        <begin position="39"/>
        <end position="49"/>
    </location>
</feature>
<dbReference type="InterPro" id="IPR045537">
    <property type="entry name" value="Lar7_xRRM"/>
</dbReference>
<dbReference type="Proteomes" id="UP000623467">
    <property type="component" value="Unassembled WGS sequence"/>
</dbReference>
<dbReference type="GO" id="GO:1904868">
    <property type="term" value="P:telomerase catalytic core complex assembly"/>
    <property type="evidence" value="ECO:0007669"/>
    <property type="project" value="InterPro"/>
</dbReference>
<feature type="compositionally biased region" description="Polar residues" evidence="3">
    <location>
        <begin position="24"/>
        <end position="38"/>
    </location>
</feature>
<comment type="caution">
    <text evidence="5">The sequence shown here is derived from an EMBL/GenBank/DDBJ whole genome shotgun (WGS) entry which is preliminary data.</text>
</comment>
<sequence length="460" mass="50906">MSAAFAFIPRKVAKTLKPPPHNQAPISSRTDETVSTVQDKGKGKGRELPVQETTIKPQYSDEDFAILLFLSLSQYRLWSDPDLRRNIEWNSRGPSNDGFFPLSYLLNHPCPLASAHASETVVVKALRAHAADAVDVRMTIPSDDEPGKKRGNFEIRPKFWDDAVYPVSREGWDKTTVYVENIPIKYKTLAGFYKFLIGLLPADSTIAEHNRIQAIWVPPHHSDDPGAEPKLKSFALVTFAKTEDAESLLAAWPWARARTRTEASSVASEAIQFGFRAVSKARWDELNTEYLNYRTRILANIPEADNVDVSALSALQVKPEPEQRALPVEDPVVPTNKTTLRNFFAKGVDVNEAIDYVDFNKGVDSCYLRLTTAVHAKKLVEHFTQNRTIHASGLDDSGSRSDGKGSAKPVDAELVLGKREEVYWEKVPQKVCLQAVQKALGLVGVSVEDDSGSGGRPAAA</sequence>
<feature type="region of interest" description="Disordered" evidence="3">
    <location>
        <begin position="16"/>
        <end position="54"/>
    </location>
</feature>
<dbReference type="Gene3D" id="3.30.70.330">
    <property type="match status" value="1"/>
</dbReference>
<feature type="region of interest" description="Disordered" evidence="3">
    <location>
        <begin position="390"/>
        <end position="409"/>
    </location>
</feature>
<accession>A0A8H7D6F1</accession>
<dbReference type="EMBL" id="JACAZH010000007">
    <property type="protein sequence ID" value="KAF7364029.1"/>
    <property type="molecule type" value="Genomic_DNA"/>
</dbReference>
<dbReference type="PROSITE" id="PS51939">
    <property type="entry name" value="XRRM"/>
    <property type="match status" value="1"/>
</dbReference>
<evidence type="ECO:0000259" key="4">
    <source>
        <dbReference type="PROSITE" id="PS51939"/>
    </source>
</evidence>
<dbReference type="InterPro" id="IPR012677">
    <property type="entry name" value="Nucleotide-bd_a/b_plait_sf"/>
</dbReference>
<dbReference type="AlphaFoldDB" id="A0A8H7D6F1"/>
<dbReference type="InterPro" id="IPR014886">
    <property type="entry name" value="La_xRRM"/>
</dbReference>
<evidence type="ECO:0000256" key="3">
    <source>
        <dbReference type="SAM" id="MobiDB-lite"/>
    </source>
</evidence>
<dbReference type="Pfam" id="PF19977">
    <property type="entry name" value="xRRM"/>
    <property type="match status" value="1"/>
</dbReference>
<reference evidence="5" key="1">
    <citation type="submission" date="2020-05" db="EMBL/GenBank/DDBJ databases">
        <title>Mycena genomes resolve the evolution of fungal bioluminescence.</title>
        <authorList>
            <person name="Tsai I.J."/>
        </authorList>
    </citation>
    <scope>NUCLEOTIDE SEQUENCE</scope>
    <source>
        <strain evidence="5">160909Yilan</strain>
    </source>
</reference>
<keyword evidence="6" id="KW-1185">Reference proteome</keyword>
<evidence type="ECO:0000256" key="1">
    <source>
        <dbReference type="ARBA" id="ARBA00022884"/>
    </source>
</evidence>